<proteinExistence type="inferred from homology"/>
<dbReference type="NCBIfam" id="TIGR00474">
    <property type="entry name" value="selA"/>
    <property type="match status" value="1"/>
</dbReference>
<dbReference type="InterPro" id="IPR004534">
    <property type="entry name" value="SelA_trans"/>
</dbReference>
<comment type="similarity">
    <text evidence="7">Belongs to the SelA family.</text>
</comment>
<keyword evidence="3 10" id="KW-0808">Transferase</keyword>
<evidence type="ECO:0000256" key="8">
    <source>
        <dbReference type="PIRSR" id="PIRSR618319-50"/>
    </source>
</evidence>
<dbReference type="Pfam" id="PF12390">
    <property type="entry name" value="Se-cys_synth_N"/>
    <property type="match status" value="1"/>
</dbReference>
<dbReference type="InterPro" id="IPR018319">
    <property type="entry name" value="SelA-like"/>
</dbReference>
<reference evidence="10 11" key="1">
    <citation type="submission" date="2019-06" db="EMBL/GenBank/DDBJ databases">
        <title>Tsukamurella conjunctivitidis sp. nov., Tsukamurella assacharolytica sp. nov. and Tsukamurella sputae sp. nov. isolated from patients with conjunctivitis, bacteraemia (lymphoma) and respiratory infection (sputum) in Hong Kong.</title>
        <authorList>
            <person name="Teng J.L.L."/>
            <person name="Lee H.H."/>
            <person name="Fong J.Y.H."/>
            <person name="Fok K.M.N."/>
            <person name="Lau S.K.P."/>
            <person name="Woo P.C.Y."/>
        </authorList>
    </citation>
    <scope>NUCLEOTIDE SEQUENCE [LARGE SCALE GENOMIC DNA]</scope>
    <source>
        <strain evidence="10 11">HKU71</strain>
    </source>
</reference>
<dbReference type="InterPro" id="IPR015421">
    <property type="entry name" value="PyrdxlP-dep_Trfase_major"/>
</dbReference>
<dbReference type="InterPro" id="IPR025862">
    <property type="entry name" value="SelA_trans_N_dom"/>
</dbReference>
<keyword evidence="5" id="KW-0648">Protein biosynthesis</keyword>
<dbReference type="EC" id="2.9.1.1" evidence="10"/>
<dbReference type="RefSeq" id="WP_146564111.1">
    <property type="nucleotide sequence ID" value="NZ_VIGW01000020.1"/>
</dbReference>
<dbReference type="InterPro" id="IPR015424">
    <property type="entry name" value="PyrdxlP-dep_Trfase"/>
</dbReference>
<dbReference type="EMBL" id="VIGW01000020">
    <property type="protein sequence ID" value="TWS17701.1"/>
    <property type="molecule type" value="Genomic_DNA"/>
</dbReference>
<feature type="non-terminal residue" evidence="10">
    <location>
        <position position="364"/>
    </location>
</feature>
<evidence type="ECO:0000256" key="1">
    <source>
        <dbReference type="ARBA" id="ARBA00001933"/>
    </source>
</evidence>
<feature type="modified residue" description="N6-(pyridoxal phosphate)lysine" evidence="8">
    <location>
        <position position="280"/>
    </location>
</feature>
<dbReference type="PANTHER" id="PTHR32328:SF0">
    <property type="entry name" value="L-SERYL-TRNA(SEC) SELENIUM TRANSFERASE"/>
    <property type="match status" value="1"/>
</dbReference>
<dbReference type="GO" id="GO:0004125">
    <property type="term" value="F:L-seryl-tRNA(Sec) selenium transferase activity"/>
    <property type="evidence" value="ECO:0007669"/>
    <property type="project" value="UniProtKB-EC"/>
</dbReference>
<evidence type="ECO:0000256" key="2">
    <source>
        <dbReference type="ARBA" id="ARBA00022490"/>
    </source>
</evidence>
<keyword evidence="4 8" id="KW-0663">Pyridoxal phosphate</keyword>
<keyword evidence="2" id="KW-0963">Cytoplasm</keyword>
<dbReference type="OrthoDB" id="9787096at2"/>
<evidence type="ECO:0000259" key="9">
    <source>
        <dbReference type="Pfam" id="PF12390"/>
    </source>
</evidence>
<organism evidence="10 11">
    <name type="scientific">Tsukamurella asaccharolytica</name>
    <dbReference type="NCBI Taxonomy" id="2592067"/>
    <lineage>
        <taxon>Bacteria</taxon>
        <taxon>Bacillati</taxon>
        <taxon>Actinomycetota</taxon>
        <taxon>Actinomycetes</taxon>
        <taxon>Mycobacteriales</taxon>
        <taxon>Tsukamurellaceae</taxon>
        <taxon>Tsukamurella</taxon>
    </lineage>
</organism>
<feature type="domain" description="L-seryl-tRNA selenium transferase N-terminal" evidence="9">
    <location>
        <begin position="5"/>
        <end position="44"/>
    </location>
</feature>
<comment type="cofactor">
    <cofactor evidence="1 8">
        <name>pyridoxal 5'-phosphate</name>
        <dbReference type="ChEBI" id="CHEBI:597326"/>
    </cofactor>
</comment>
<evidence type="ECO:0000313" key="11">
    <source>
        <dbReference type="Proteomes" id="UP000317291"/>
    </source>
</evidence>
<dbReference type="Gene3D" id="3.40.640.10">
    <property type="entry name" value="Type I PLP-dependent aspartate aminotransferase-like (Major domain)"/>
    <property type="match status" value="1"/>
</dbReference>
<evidence type="ECO:0000256" key="4">
    <source>
        <dbReference type="ARBA" id="ARBA00022898"/>
    </source>
</evidence>
<keyword evidence="11" id="KW-1185">Reference proteome</keyword>
<evidence type="ECO:0000256" key="5">
    <source>
        <dbReference type="ARBA" id="ARBA00022917"/>
    </source>
</evidence>
<comment type="caution">
    <text evidence="10">The sequence shown here is derived from an EMBL/GenBank/DDBJ whole genome shotgun (WGS) entry which is preliminary data.</text>
</comment>
<dbReference type="HAMAP" id="MF_00423">
    <property type="entry name" value="SelA"/>
    <property type="match status" value="1"/>
</dbReference>
<dbReference type="GO" id="GO:0001514">
    <property type="term" value="P:selenocysteine incorporation"/>
    <property type="evidence" value="ECO:0007669"/>
    <property type="project" value="InterPro"/>
</dbReference>
<dbReference type="GO" id="GO:0005737">
    <property type="term" value="C:cytoplasm"/>
    <property type="evidence" value="ECO:0007669"/>
    <property type="project" value="InterPro"/>
</dbReference>
<evidence type="ECO:0000256" key="6">
    <source>
        <dbReference type="ARBA" id="ARBA00023266"/>
    </source>
</evidence>
<evidence type="ECO:0000313" key="10">
    <source>
        <dbReference type="EMBL" id="TWS17701.1"/>
    </source>
</evidence>
<protein>
    <submittedName>
        <fullName evidence="10">L-seryl-tRNA(Sec) selenium transferase</fullName>
        <ecNumber evidence="10">2.9.1.1</ecNumber>
    </submittedName>
</protein>
<gene>
    <name evidence="10" type="ORF">FK529_18990</name>
</gene>
<dbReference type="PANTHER" id="PTHR32328">
    <property type="entry name" value="L-SERYL-TRNA(SEC) SELENIUM TRANSFERASE"/>
    <property type="match status" value="1"/>
</dbReference>
<name>A0A5C5R6E7_9ACTN</name>
<sequence>MTDPRSRIPRTDHLLAAPAMVAAADRLGERRVRAAVVAAQEAARRGELAPEEVAGSVERQLAGASPASLRPVLNATGVVVHTNLGRAPLSGAAVAALVDAAGYTDVELDLGTGARSKRGVAARAALLAACPAAEEALVVNNGAAALVLATTALAAGREVVISRGELIEIGAGFRLPDLIASTGARLREVGTTNRTHARDYAEAIGPETGCVLKVHPSNFRVEGFTADVPLAELRTVCGDVPLVMDLGSGLLAADPALPGEPDAASALAAGADVVTASGDKLLGGPQAGILLGRAELVSRLAKHPLARAVRADKLVLAALEATVGGPEAPVLAYLHADPEDLRRRAERLAARVGGTVVPHDGRVG</sequence>
<dbReference type="Proteomes" id="UP000317291">
    <property type="component" value="Unassembled WGS sequence"/>
</dbReference>
<dbReference type="SUPFAM" id="SSF53383">
    <property type="entry name" value="PLP-dependent transferases"/>
    <property type="match status" value="1"/>
</dbReference>
<dbReference type="Pfam" id="PF03841">
    <property type="entry name" value="SelA"/>
    <property type="match status" value="1"/>
</dbReference>
<keyword evidence="6" id="KW-0711">Selenium</keyword>
<dbReference type="AlphaFoldDB" id="A0A5C5R6E7"/>
<evidence type="ECO:0000256" key="3">
    <source>
        <dbReference type="ARBA" id="ARBA00022679"/>
    </source>
</evidence>
<accession>A0A5C5R6E7</accession>
<evidence type="ECO:0000256" key="7">
    <source>
        <dbReference type="ARBA" id="ARBA00044507"/>
    </source>
</evidence>